<dbReference type="InterPro" id="IPR029044">
    <property type="entry name" value="Nucleotide-diphossugar_trans"/>
</dbReference>
<reference evidence="3 4" key="1">
    <citation type="submission" date="2021-03" db="EMBL/GenBank/DDBJ databases">
        <title>Genomic Encyclopedia of Type Strains, Phase IV (KMG-IV): sequencing the most valuable type-strain genomes for metagenomic binning, comparative biology and taxonomic classification.</title>
        <authorList>
            <person name="Goeker M."/>
        </authorList>
    </citation>
    <scope>NUCLEOTIDE SEQUENCE [LARGE SCALE GENOMIC DNA]</scope>
    <source>
        <strain evidence="3 4">DSM 24738</strain>
    </source>
</reference>
<accession>A0ABS4GW51</accession>
<dbReference type="Pfam" id="PF00535">
    <property type="entry name" value="Glycos_transf_2"/>
    <property type="match status" value="1"/>
</dbReference>
<proteinExistence type="inferred from homology"/>
<dbReference type="SUPFAM" id="SSF53448">
    <property type="entry name" value="Nucleotide-diphospho-sugar transferases"/>
    <property type="match status" value="1"/>
</dbReference>
<dbReference type="CDD" id="cd00761">
    <property type="entry name" value="Glyco_tranf_GTA_type"/>
    <property type="match status" value="1"/>
</dbReference>
<feature type="domain" description="Glycosyltransferase 2-like" evidence="2">
    <location>
        <begin position="4"/>
        <end position="128"/>
    </location>
</feature>
<dbReference type="PANTHER" id="PTHR22916">
    <property type="entry name" value="GLYCOSYLTRANSFERASE"/>
    <property type="match status" value="1"/>
</dbReference>
<organism evidence="3 4">
    <name type="scientific">Ammoniphilus resinae</name>
    <dbReference type="NCBI Taxonomy" id="861532"/>
    <lineage>
        <taxon>Bacteria</taxon>
        <taxon>Bacillati</taxon>
        <taxon>Bacillota</taxon>
        <taxon>Bacilli</taxon>
        <taxon>Bacillales</taxon>
        <taxon>Paenibacillaceae</taxon>
        <taxon>Aneurinibacillus group</taxon>
        <taxon>Ammoniphilus</taxon>
    </lineage>
</organism>
<comment type="caution">
    <text evidence="3">The sequence shown here is derived from an EMBL/GenBank/DDBJ whole genome shotgun (WGS) entry which is preliminary data.</text>
</comment>
<protein>
    <submittedName>
        <fullName evidence="3">Glycosyltransferase involved in cell wall biosynthesis</fullName>
    </submittedName>
</protein>
<name>A0ABS4GW51_9BACL</name>
<gene>
    <name evidence="3" type="ORF">J2Z37_004519</name>
</gene>
<evidence type="ECO:0000313" key="3">
    <source>
        <dbReference type="EMBL" id="MBP1934499.1"/>
    </source>
</evidence>
<evidence type="ECO:0000313" key="4">
    <source>
        <dbReference type="Proteomes" id="UP001519343"/>
    </source>
</evidence>
<dbReference type="Proteomes" id="UP001519343">
    <property type="component" value="Unassembled WGS sequence"/>
</dbReference>
<sequence length="229" mass="26980">MVSIITCTMRNEYMENLFQNYERQLWGPKELIIILNSDDMEIALWKKRAKSFKNVSIYQKPSTVTLGACLNAGVRLAKYDYIAKFDDDDYYGAYYLTGIMQAFENTNADIVGKKTTFCYFENTGQLLIREPNYENRFVRGLKGPTIVFKKEVFKKVKFPHVNTREDSKFLKKCIRRGFKIYSTDKYNFTYCRRDFNQHTSLVSDRSIFKNSSLITTTDQFRGIVDRKMD</sequence>
<evidence type="ECO:0000256" key="1">
    <source>
        <dbReference type="ARBA" id="ARBA00006739"/>
    </source>
</evidence>
<dbReference type="EMBL" id="JAGGKT010000022">
    <property type="protein sequence ID" value="MBP1934499.1"/>
    <property type="molecule type" value="Genomic_DNA"/>
</dbReference>
<evidence type="ECO:0000259" key="2">
    <source>
        <dbReference type="Pfam" id="PF00535"/>
    </source>
</evidence>
<dbReference type="RefSeq" id="WP_209812486.1">
    <property type="nucleotide sequence ID" value="NZ_JAGGKT010000022.1"/>
</dbReference>
<comment type="similarity">
    <text evidence="1">Belongs to the glycosyltransferase 2 family.</text>
</comment>
<dbReference type="PANTHER" id="PTHR22916:SF3">
    <property type="entry name" value="UDP-GLCNAC:BETAGAL BETA-1,3-N-ACETYLGLUCOSAMINYLTRANSFERASE-LIKE PROTEIN 1"/>
    <property type="match status" value="1"/>
</dbReference>
<keyword evidence="4" id="KW-1185">Reference proteome</keyword>
<dbReference type="Gene3D" id="3.90.550.10">
    <property type="entry name" value="Spore Coat Polysaccharide Biosynthesis Protein SpsA, Chain A"/>
    <property type="match status" value="1"/>
</dbReference>
<dbReference type="InterPro" id="IPR001173">
    <property type="entry name" value="Glyco_trans_2-like"/>
</dbReference>